<sequence length="201" mass="22323">MGSFSACKHAWGPLRGTCCVRDACVLAAASLQWMAQGLPPFLRRRDMQLESDTCADNACCVYVEPLLRPKPFPSPWQDVGSWGGRQPPFPSFSLSLLAFSHLLTERLSKQSYLHILGRMQSTTARPTHPHTKRNHPLVSQPYLLTIPLLITPSSSPPPPPPPSSSFRLFRQHAATATQIFWQGLMSGWCANYRPTSAQGRV</sequence>
<gene>
    <name evidence="1" type="ORF">BD289DRAFT_71898</name>
</gene>
<dbReference type="EMBL" id="KZ678537">
    <property type="protein sequence ID" value="PSR80223.1"/>
    <property type="molecule type" value="Genomic_DNA"/>
</dbReference>
<evidence type="ECO:0000313" key="1">
    <source>
        <dbReference type="EMBL" id="PSR80223.1"/>
    </source>
</evidence>
<evidence type="ECO:0000313" key="2">
    <source>
        <dbReference type="Proteomes" id="UP000241462"/>
    </source>
</evidence>
<protein>
    <submittedName>
        <fullName evidence="1">Uncharacterized protein</fullName>
    </submittedName>
</protein>
<name>A0A2T2ZZT3_9PEZI</name>
<reference evidence="1 2" key="1">
    <citation type="journal article" date="2018" name="Mycol. Prog.">
        <title>Coniella lustricola, a new species from submerged detritus.</title>
        <authorList>
            <person name="Raudabaugh D.B."/>
            <person name="Iturriaga T."/>
            <person name="Carver A."/>
            <person name="Mondo S."/>
            <person name="Pangilinan J."/>
            <person name="Lipzen A."/>
            <person name="He G."/>
            <person name="Amirebrahimi M."/>
            <person name="Grigoriev I.V."/>
            <person name="Miller A.N."/>
        </authorList>
    </citation>
    <scope>NUCLEOTIDE SEQUENCE [LARGE SCALE GENOMIC DNA]</scope>
    <source>
        <strain evidence="1 2">B22-T-1</strain>
    </source>
</reference>
<keyword evidence="2" id="KW-1185">Reference proteome</keyword>
<dbReference type="InParanoid" id="A0A2T2ZZT3"/>
<dbReference type="Proteomes" id="UP000241462">
    <property type="component" value="Unassembled WGS sequence"/>
</dbReference>
<accession>A0A2T2ZZT3</accession>
<proteinExistence type="predicted"/>
<dbReference type="AlphaFoldDB" id="A0A2T2ZZT3"/>
<organism evidence="1 2">
    <name type="scientific">Coniella lustricola</name>
    <dbReference type="NCBI Taxonomy" id="2025994"/>
    <lineage>
        <taxon>Eukaryota</taxon>
        <taxon>Fungi</taxon>
        <taxon>Dikarya</taxon>
        <taxon>Ascomycota</taxon>
        <taxon>Pezizomycotina</taxon>
        <taxon>Sordariomycetes</taxon>
        <taxon>Sordariomycetidae</taxon>
        <taxon>Diaporthales</taxon>
        <taxon>Schizoparmaceae</taxon>
        <taxon>Coniella</taxon>
    </lineage>
</organism>